<feature type="compositionally biased region" description="Polar residues" evidence="5">
    <location>
        <begin position="229"/>
        <end position="241"/>
    </location>
</feature>
<evidence type="ECO:0000256" key="2">
    <source>
        <dbReference type="ARBA" id="ARBA00022692"/>
    </source>
</evidence>
<dbReference type="AlphaFoldDB" id="A0A9Q5I330"/>
<feature type="transmembrane region" description="Helical" evidence="6">
    <location>
        <begin position="528"/>
        <end position="547"/>
    </location>
</feature>
<dbReference type="OrthoDB" id="435607at2759"/>
<feature type="compositionally biased region" description="Low complexity" evidence="5">
    <location>
        <begin position="330"/>
        <end position="342"/>
    </location>
</feature>
<name>A0A9Q5I330_SANBA</name>
<dbReference type="Pfam" id="PF00071">
    <property type="entry name" value="Ras"/>
    <property type="match status" value="1"/>
</dbReference>
<feature type="compositionally biased region" description="Polar residues" evidence="5">
    <location>
        <begin position="728"/>
        <end position="741"/>
    </location>
</feature>
<evidence type="ECO:0000256" key="5">
    <source>
        <dbReference type="SAM" id="MobiDB-lite"/>
    </source>
</evidence>
<dbReference type="PRINTS" id="PR00449">
    <property type="entry name" value="RASTRNSFRMNG"/>
</dbReference>
<organism evidence="7 8">
    <name type="scientific">Sanghuangporus baumii</name>
    <name type="common">Phellinus baumii</name>
    <dbReference type="NCBI Taxonomy" id="108892"/>
    <lineage>
        <taxon>Eukaryota</taxon>
        <taxon>Fungi</taxon>
        <taxon>Dikarya</taxon>
        <taxon>Basidiomycota</taxon>
        <taxon>Agaricomycotina</taxon>
        <taxon>Agaricomycetes</taxon>
        <taxon>Hymenochaetales</taxon>
        <taxon>Hymenochaetaceae</taxon>
        <taxon>Sanghuangporus</taxon>
    </lineage>
</organism>
<comment type="caution">
    <text evidence="7">The sequence shown here is derived from an EMBL/GenBank/DDBJ whole genome shotgun (WGS) entry which is preliminary data.</text>
</comment>
<feature type="compositionally biased region" description="Basic and acidic residues" evidence="5">
    <location>
        <begin position="117"/>
        <end position="154"/>
    </location>
</feature>
<evidence type="ECO:0000256" key="1">
    <source>
        <dbReference type="ARBA" id="ARBA00004141"/>
    </source>
</evidence>
<evidence type="ECO:0000256" key="6">
    <source>
        <dbReference type="SAM" id="Phobius"/>
    </source>
</evidence>
<dbReference type="SMART" id="SM00175">
    <property type="entry name" value="RAB"/>
    <property type="match status" value="1"/>
</dbReference>
<dbReference type="InterPro" id="IPR001806">
    <property type="entry name" value="Small_GTPase"/>
</dbReference>
<evidence type="ECO:0000313" key="7">
    <source>
        <dbReference type="EMBL" id="OCB90807.1"/>
    </source>
</evidence>
<dbReference type="SMART" id="SM00174">
    <property type="entry name" value="RHO"/>
    <property type="match status" value="1"/>
</dbReference>
<evidence type="ECO:0000313" key="8">
    <source>
        <dbReference type="Proteomes" id="UP000757232"/>
    </source>
</evidence>
<feature type="compositionally biased region" description="Basic residues" evidence="5">
    <location>
        <begin position="215"/>
        <end position="226"/>
    </location>
</feature>
<dbReference type="SMART" id="SM00173">
    <property type="entry name" value="RAS"/>
    <property type="match status" value="1"/>
</dbReference>
<proteinExistence type="predicted"/>
<sequence length="966" mass="104939">MRTIKLVIIGDSGVGKTSLRNQNPDESVTLQIWDTAGQERFSSLSTAFFRGADAALLMFDVNRPETLHALTKWWETFKAYAPVPDEEAEEFCCIVVGNKVDLVEDEEANGNATDAASETRSEGARKRVTEAEVERFLEDLIPRTSRDESGDDHYMSGSDEGEASDPFLSADHSRQSTGHFMRRAISGFSLHSVTSASSHRKSDSEPEEDEGVGYRIKHDHKVHSPPRMRSQSISIQPSNGNIHPFRHLQKSRSSEAASSMLGGTMTSARTTQTIYHTPSSSIFDRFESAPSSPFHVEYDLSAPSSSSSSLIGGEPSTPPSNSHRARRMTSASASSSSSVPTVTPSLFLRSQASHSAAPTPPTPIEPSASFSFLPALPVDSTTDASFRKKREQRLPLPPRPERGPKLFFTSAKTGEGVGPAFEHIARRVCMSWAYSEALEALGINREHGSEQAPGPTGSDTFRVRLGLSSGSAESRWLSAAFGFAITKADLFPREASRGAGQIVLNITLPCLMFSKIVPAFTPQNINNLGVLVAIAFIYEAIGLFLAWSTKWFFWIPHRFRYGILCAGTISNYSDIPTAVITSITANRPFDPSTDQTISVAYVAGFIFIFFISLFPMGSHRLVAMDYAGPDVSDDEMRASVTVQTKRTLQSAVRIFRFIPCFRRRKDQTSSISRDEEKLEAQNSSATNEGMHGEEREMSAAEVTAAHMPPNILADLAEKAEKRVAFSPDESTAAPTETGPSQDPSPHPSRTPSIGPTSSAPVLNPATKPSLRTKILRISHSAMRSLLLPCSITIVVSIVISGVTPLKALFTPVENDPIPNAPDGQPPLAFILDCAEFVGAASVPLGLICLGSAVARVRVPRRGEWGQLPLGAILWFSVTKMALLPVLGVLIVQGLVKTGFVDPSDKVLRYVCMFMSCVPTATSQVYLTQVYSGTGEAGVLPLFLVPQYIIMFISMTILNAYSLSILF</sequence>
<comment type="subcellular location">
    <subcellularLocation>
        <location evidence="1">Membrane</location>
        <topology evidence="1">Multi-pass membrane protein</topology>
    </subcellularLocation>
</comment>
<feature type="region of interest" description="Disordered" evidence="5">
    <location>
        <begin position="351"/>
        <end position="370"/>
    </location>
</feature>
<dbReference type="EMBL" id="LNZH02000117">
    <property type="protein sequence ID" value="OCB90807.1"/>
    <property type="molecule type" value="Genomic_DNA"/>
</dbReference>
<dbReference type="GO" id="GO:0003924">
    <property type="term" value="F:GTPase activity"/>
    <property type="evidence" value="ECO:0007669"/>
    <property type="project" value="InterPro"/>
</dbReference>
<reference evidence="7" key="1">
    <citation type="submission" date="2016-06" db="EMBL/GenBank/DDBJ databases">
        <title>Draft Genome sequence of the fungus Inonotus baumii.</title>
        <authorList>
            <person name="Zhu H."/>
            <person name="Lin W."/>
        </authorList>
    </citation>
    <scope>NUCLEOTIDE SEQUENCE</scope>
    <source>
        <strain evidence="7">821</strain>
    </source>
</reference>
<dbReference type="SUPFAM" id="SSF52540">
    <property type="entry name" value="P-loop containing nucleoside triphosphate hydrolases"/>
    <property type="match status" value="1"/>
</dbReference>
<evidence type="ECO:0000256" key="4">
    <source>
        <dbReference type="ARBA" id="ARBA00023136"/>
    </source>
</evidence>
<feature type="region of interest" description="Disordered" evidence="5">
    <location>
        <begin position="382"/>
        <end position="411"/>
    </location>
</feature>
<dbReference type="PANTHER" id="PTHR31274">
    <property type="entry name" value="PROTEIN ECM3"/>
    <property type="match status" value="1"/>
</dbReference>
<keyword evidence="2 6" id="KW-0812">Transmembrane</keyword>
<feature type="transmembrane region" description="Helical" evidence="6">
    <location>
        <begin position="785"/>
        <end position="807"/>
    </location>
</feature>
<dbReference type="PROSITE" id="PS51419">
    <property type="entry name" value="RAB"/>
    <property type="match status" value="1"/>
</dbReference>
<feature type="region of interest" description="Disordered" evidence="5">
    <location>
        <begin position="192"/>
        <end position="263"/>
    </location>
</feature>
<dbReference type="InterPro" id="IPR040254">
    <property type="entry name" value="Ecm3-like"/>
</dbReference>
<dbReference type="GO" id="GO:0005525">
    <property type="term" value="F:GTP binding"/>
    <property type="evidence" value="ECO:0007669"/>
    <property type="project" value="InterPro"/>
</dbReference>
<feature type="transmembrane region" description="Helical" evidence="6">
    <location>
        <begin position="595"/>
        <end position="614"/>
    </location>
</feature>
<dbReference type="Pfam" id="PF03547">
    <property type="entry name" value="Mem_trans"/>
    <property type="match status" value="1"/>
</dbReference>
<keyword evidence="8" id="KW-1185">Reference proteome</keyword>
<feature type="region of interest" description="Disordered" evidence="5">
    <location>
        <begin position="106"/>
        <end position="174"/>
    </location>
</feature>
<evidence type="ECO:0000256" key="3">
    <source>
        <dbReference type="ARBA" id="ARBA00022989"/>
    </source>
</evidence>
<dbReference type="GO" id="GO:0055085">
    <property type="term" value="P:transmembrane transport"/>
    <property type="evidence" value="ECO:0007669"/>
    <property type="project" value="InterPro"/>
</dbReference>
<dbReference type="Gene3D" id="3.40.50.300">
    <property type="entry name" value="P-loop containing nucleotide triphosphate hydrolases"/>
    <property type="match status" value="1"/>
</dbReference>
<protein>
    <submittedName>
        <fullName evidence="7">Uncharacterized protein</fullName>
    </submittedName>
</protein>
<dbReference type="InterPro" id="IPR004776">
    <property type="entry name" value="Mem_transp_PIN-like"/>
</dbReference>
<feature type="transmembrane region" description="Helical" evidence="6">
    <location>
        <begin position="938"/>
        <end position="960"/>
    </location>
</feature>
<accession>A0A9Q5I330</accession>
<dbReference type="PANTHER" id="PTHR31274:SF1">
    <property type="entry name" value="AGL149CP"/>
    <property type="match status" value="1"/>
</dbReference>
<keyword evidence="3 6" id="KW-1133">Transmembrane helix</keyword>
<feature type="transmembrane region" description="Helical" evidence="6">
    <location>
        <begin position="827"/>
        <end position="850"/>
    </location>
</feature>
<dbReference type="CDD" id="cd00154">
    <property type="entry name" value="Rab"/>
    <property type="match status" value="1"/>
</dbReference>
<dbReference type="InterPro" id="IPR027417">
    <property type="entry name" value="P-loop_NTPase"/>
</dbReference>
<dbReference type="Proteomes" id="UP000757232">
    <property type="component" value="Unassembled WGS sequence"/>
</dbReference>
<dbReference type="GO" id="GO:0016020">
    <property type="term" value="C:membrane"/>
    <property type="evidence" value="ECO:0007669"/>
    <property type="project" value="UniProtKB-SubCell"/>
</dbReference>
<keyword evidence="4 6" id="KW-0472">Membrane</keyword>
<gene>
    <name evidence="7" type="ORF">A7U60_g1992</name>
</gene>
<feature type="region of interest" description="Disordered" evidence="5">
    <location>
        <begin position="297"/>
        <end position="342"/>
    </location>
</feature>
<feature type="compositionally biased region" description="Polar residues" evidence="5">
    <location>
        <begin position="749"/>
        <end position="760"/>
    </location>
</feature>
<feature type="region of interest" description="Disordered" evidence="5">
    <location>
        <begin position="666"/>
        <end position="699"/>
    </location>
</feature>
<feature type="region of interest" description="Disordered" evidence="5">
    <location>
        <begin position="723"/>
        <end position="765"/>
    </location>
</feature>
<dbReference type="PROSITE" id="PS51421">
    <property type="entry name" value="RAS"/>
    <property type="match status" value="1"/>
</dbReference>
<feature type="transmembrane region" description="Helical" evidence="6">
    <location>
        <begin position="871"/>
        <end position="894"/>
    </location>
</feature>